<keyword evidence="1" id="KW-0732">Signal</keyword>
<dbReference type="Pfam" id="PF19649">
    <property type="entry name" value="DUF6152"/>
    <property type="match status" value="1"/>
</dbReference>
<name>A0A447I8U2_9HYPH</name>
<proteinExistence type="predicted"/>
<protein>
    <submittedName>
        <fullName evidence="2">Uncharacterized protein</fullName>
    </submittedName>
</protein>
<feature type="chain" id="PRO_5019051900" evidence="1">
    <location>
        <begin position="22"/>
        <end position="157"/>
    </location>
</feature>
<sequence>MKKQYLALALAAAIGAASATAAFAHHSFSMFNPDVEIVLKGKVARWAFTSPHTFMMLQTEDGKVWAFEGSAPPGLLTRNPSMKGDTFKEGDEITVVMCPLRDGRNGGASGLFITADGTVYNPADAGCRANQRAAEWPTWIEKGYMSLEEAKKGEGIQ</sequence>
<accession>A0A447I8U2</accession>
<reference evidence="2 3" key="1">
    <citation type="submission" date="2018-12" db="EMBL/GenBank/DDBJ databases">
        <authorList>
            <person name="Criscuolo A."/>
        </authorList>
    </citation>
    <scope>NUCLEOTIDE SEQUENCE [LARGE SCALE GENOMIC DNA]</scope>
    <source>
        <strain evidence="2">ACIP1116281</strain>
    </source>
</reference>
<feature type="signal peptide" evidence="1">
    <location>
        <begin position="1"/>
        <end position="21"/>
    </location>
</feature>
<dbReference type="RefSeq" id="WP_126149432.1">
    <property type="nucleotide sequence ID" value="NZ_JBHTMH010000001.1"/>
</dbReference>
<dbReference type="EMBL" id="UZWD01000015">
    <property type="protein sequence ID" value="VDS03834.1"/>
    <property type="molecule type" value="Genomic_DNA"/>
</dbReference>
<evidence type="ECO:0000313" key="3">
    <source>
        <dbReference type="Proteomes" id="UP000268844"/>
    </source>
</evidence>
<evidence type="ECO:0000313" key="2">
    <source>
        <dbReference type="EMBL" id="VDS03834.1"/>
    </source>
</evidence>
<keyword evidence="3" id="KW-1185">Reference proteome</keyword>
<gene>
    <name evidence="2" type="ORF">DEVEQU_00963</name>
</gene>
<evidence type="ECO:0000256" key="1">
    <source>
        <dbReference type="SAM" id="SignalP"/>
    </source>
</evidence>
<dbReference type="AlphaFoldDB" id="A0A447I8U2"/>
<organism evidence="2 3">
    <name type="scientific">Devosia equisanguinis</name>
    <dbReference type="NCBI Taxonomy" id="2490941"/>
    <lineage>
        <taxon>Bacteria</taxon>
        <taxon>Pseudomonadati</taxon>
        <taxon>Pseudomonadota</taxon>
        <taxon>Alphaproteobacteria</taxon>
        <taxon>Hyphomicrobiales</taxon>
        <taxon>Devosiaceae</taxon>
        <taxon>Devosia</taxon>
    </lineage>
</organism>
<dbReference type="InterPro" id="IPR046150">
    <property type="entry name" value="DUF6152"/>
</dbReference>
<dbReference type="Proteomes" id="UP000268844">
    <property type="component" value="Unassembled WGS sequence"/>
</dbReference>
<dbReference type="OrthoDB" id="8420938at2"/>